<reference evidence="1 2" key="1">
    <citation type="journal article" date="2020" name="ISME J.">
        <title>Uncovering the hidden diversity of litter-decomposition mechanisms in mushroom-forming fungi.</title>
        <authorList>
            <person name="Floudas D."/>
            <person name="Bentzer J."/>
            <person name="Ahren D."/>
            <person name="Johansson T."/>
            <person name="Persson P."/>
            <person name="Tunlid A."/>
        </authorList>
    </citation>
    <scope>NUCLEOTIDE SEQUENCE [LARGE SCALE GENOMIC DNA]</scope>
    <source>
        <strain evidence="1 2">CBS 146.42</strain>
    </source>
</reference>
<dbReference type="OrthoDB" id="3269282at2759"/>
<evidence type="ECO:0000313" key="1">
    <source>
        <dbReference type="EMBL" id="KAF5364092.1"/>
    </source>
</evidence>
<comment type="caution">
    <text evidence="1">The sequence shown here is derived from an EMBL/GenBank/DDBJ whole genome shotgun (WGS) entry which is preliminary data.</text>
</comment>
<dbReference type="EMBL" id="JAACJO010000001">
    <property type="protein sequence ID" value="KAF5364092.1"/>
    <property type="molecule type" value="Genomic_DNA"/>
</dbReference>
<gene>
    <name evidence="1" type="ORF">D9756_001028</name>
</gene>
<name>A0A8H5GFQ3_9AGAR</name>
<evidence type="ECO:0000313" key="2">
    <source>
        <dbReference type="Proteomes" id="UP000559027"/>
    </source>
</evidence>
<sequence>MLVVLMPSLAFSIVTKHHNHWVPLAALLPVQPQHGPQSPSHLTLLNERHPLPHQKFATPHFSNYQLVRHHIQFTNDATSGEIGVGCTISAGMVKGVLTAGLFDDWMSPPTLSITVDDVDKRRRSQESVSAAVDVDSQ</sequence>
<protein>
    <submittedName>
        <fullName evidence="1">Uncharacterized protein</fullName>
    </submittedName>
</protein>
<dbReference type="AlphaFoldDB" id="A0A8H5GFQ3"/>
<dbReference type="Proteomes" id="UP000559027">
    <property type="component" value="Unassembled WGS sequence"/>
</dbReference>
<accession>A0A8H5GFQ3</accession>
<keyword evidence="2" id="KW-1185">Reference proteome</keyword>
<organism evidence="1 2">
    <name type="scientific">Leucocoprinus leucothites</name>
    <dbReference type="NCBI Taxonomy" id="201217"/>
    <lineage>
        <taxon>Eukaryota</taxon>
        <taxon>Fungi</taxon>
        <taxon>Dikarya</taxon>
        <taxon>Basidiomycota</taxon>
        <taxon>Agaricomycotina</taxon>
        <taxon>Agaricomycetes</taxon>
        <taxon>Agaricomycetidae</taxon>
        <taxon>Agaricales</taxon>
        <taxon>Agaricineae</taxon>
        <taxon>Agaricaceae</taxon>
        <taxon>Leucocoprinus</taxon>
    </lineage>
</organism>
<proteinExistence type="predicted"/>